<reference evidence="1" key="2">
    <citation type="journal article" date="2015" name="Data Brief">
        <title>Shoot transcriptome of the giant reed, Arundo donax.</title>
        <authorList>
            <person name="Barrero R.A."/>
            <person name="Guerrero F.D."/>
            <person name="Moolhuijzen P."/>
            <person name="Goolsby J.A."/>
            <person name="Tidwell J."/>
            <person name="Bellgard S.E."/>
            <person name="Bellgard M.I."/>
        </authorList>
    </citation>
    <scope>NUCLEOTIDE SEQUENCE</scope>
    <source>
        <tissue evidence="1">Shoot tissue taken approximately 20 cm above the soil surface</tissue>
    </source>
</reference>
<sequence>MTSNKTLSTTKL</sequence>
<proteinExistence type="predicted"/>
<accession>A0A0A9C863</accession>
<name>A0A0A9C863_ARUDO</name>
<evidence type="ECO:0000313" key="1">
    <source>
        <dbReference type="EMBL" id="JAD71761.1"/>
    </source>
</evidence>
<dbReference type="EMBL" id="GBRH01226134">
    <property type="protein sequence ID" value="JAD71761.1"/>
    <property type="molecule type" value="Transcribed_RNA"/>
</dbReference>
<reference evidence="1" key="1">
    <citation type="submission" date="2014-09" db="EMBL/GenBank/DDBJ databases">
        <authorList>
            <person name="Magalhaes I.L.F."/>
            <person name="Oliveira U."/>
            <person name="Santos F.R."/>
            <person name="Vidigal T.H.D.A."/>
            <person name="Brescovit A.D."/>
            <person name="Santos A.J."/>
        </authorList>
    </citation>
    <scope>NUCLEOTIDE SEQUENCE</scope>
    <source>
        <tissue evidence="1">Shoot tissue taken approximately 20 cm above the soil surface</tissue>
    </source>
</reference>
<protein>
    <submittedName>
        <fullName evidence="1">Uncharacterized protein</fullName>
    </submittedName>
</protein>
<organism evidence="1">
    <name type="scientific">Arundo donax</name>
    <name type="common">Giant reed</name>
    <name type="synonym">Donax arundinaceus</name>
    <dbReference type="NCBI Taxonomy" id="35708"/>
    <lineage>
        <taxon>Eukaryota</taxon>
        <taxon>Viridiplantae</taxon>
        <taxon>Streptophyta</taxon>
        <taxon>Embryophyta</taxon>
        <taxon>Tracheophyta</taxon>
        <taxon>Spermatophyta</taxon>
        <taxon>Magnoliopsida</taxon>
        <taxon>Liliopsida</taxon>
        <taxon>Poales</taxon>
        <taxon>Poaceae</taxon>
        <taxon>PACMAD clade</taxon>
        <taxon>Arundinoideae</taxon>
        <taxon>Arundineae</taxon>
        <taxon>Arundo</taxon>
    </lineage>
</organism>